<keyword evidence="6 8" id="KW-0460">Magnesium</keyword>
<dbReference type="RefSeq" id="WP_246407225.1">
    <property type="nucleotide sequence ID" value="NZ_JACHHJ010000002.1"/>
</dbReference>
<feature type="region of interest" description="Disordered" evidence="10">
    <location>
        <begin position="27"/>
        <end position="60"/>
    </location>
</feature>
<dbReference type="EMBL" id="JACHHJ010000002">
    <property type="protein sequence ID" value="MBB6449942.1"/>
    <property type="molecule type" value="Genomic_DNA"/>
</dbReference>
<name>A0A841PZA6_9BACL</name>
<evidence type="ECO:0000256" key="11">
    <source>
        <dbReference type="SAM" id="SignalP"/>
    </source>
</evidence>
<dbReference type="GO" id="GO:0004035">
    <property type="term" value="F:alkaline phosphatase activity"/>
    <property type="evidence" value="ECO:0007669"/>
    <property type="project" value="UniProtKB-EC"/>
</dbReference>
<feature type="binding site" evidence="8">
    <location>
        <position position="297"/>
    </location>
    <ligand>
        <name>Zn(2+)</name>
        <dbReference type="ChEBI" id="CHEBI:29105"/>
        <label>2</label>
    </ligand>
</feature>
<dbReference type="InterPro" id="IPR017850">
    <property type="entry name" value="Alkaline_phosphatase_core_sf"/>
</dbReference>
<evidence type="ECO:0000256" key="3">
    <source>
        <dbReference type="ARBA" id="ARBA00022723"/>
    </source>
</evidence>
<comment type="caution">
    <text evidence="12">The sequence shown here is derived from an EMBL/GenBank/DDBJ whole genome shotgun (WGS) entry which is preliminary data.</text>
</comment>
<evidence type="ECO:0000256" key="7">
    <source>
        <dbReference type="PIRSR" id="PIRSR601952-1"/>
    </source>
</evidence>
<feature type="binding site" evidence="8">
    <location>
        <position position="293"/>
    </location>
    <ligand>
        <name>Zn(2+)</name>
        <dbReference type="ChEBI" id="CHEBI:29105"/>
        <label>2</label>
    </ligand>
</feature>
<keyword evidence="11" id="KW-0732">Signal</keyword>
<feature type="binding site" evidence="8">
    <location>
        <position position="447"/>
    </location>
    <ligand>
        <name>Zn(2+)</name>
        <dbReference type="ChEBI" id="CHEBI:29105"/>
        <label>2</label>
    </ligand>
</feature>
<evidence type="ECO:0000256" key="8">
    <source>
        <dbReference type="PIRSR" id="PIRSR601952-2"/>
    </source>
</evidence>
<dbReference type="AlphaFoldDB" id="A0A841PZA6"/>
<dbReference type="Pfam" id="PF00245">
    <property type="entry name" value="Alk_phosphatase"/>
    <property type="match status" value="1"/>
</dbReference>
<feature type="binding site" evidence="8">
    <location>
        <position position="68"/>
    </location>
    <ligand>
        <name>Mg(2+)</name>
        <dbReference type="ChEBI" id="CHEBI:18420"/>
    </ligand>
</feature>
<evidence type="ECO:0000256" key="1">
    <source>
        <dbReference type="ARBA" id="ARBA00005984"/>
    </source>
</evidence>
<dbReference type="PRINTS" id="PR00113">
    <property type="entry name" value="ALKPHPHTASE"/>
</dbReference>
<evidence type="ECO:0000313" key="13">
    <source>
        <dbReference type="Proteomes" id="UP000568839"/>
    </source>
</evidence>
<dbReference type="GO" id="GO:0046872">
    <property type="term" value="F:metal ion binding"/>
    <property type="evidence" value="ECO:0007669"/>
    <property type="project" value="UniProtKB-KW"/>
</dbReference>
<evidence type="ECO:0000313" key="12">
    <source>
        <dbReference type="EMBL" id="MBB6449942.1"/>
    </source>
</evidence>
<dbReference type="Gene3D" id="3.40.720.10">
    <property type="entry name" value="Alkaline Phosphatase, subunit A"/>
    <property type="match status" value="1"/>
</dbReference>
<dbReference type="SUPFAM" id="SSF53649">
    <property type="entry name" value="Alkaline phosphatase-like"/>
    <property type="match status" value="1"/>
</dbReference>
<proteinExistence type="inferred from homology"/>
<feature type="binding site" evidence="8">
    <location>
        <position position="336"/>
    </location>
    <ligand>
        <name>Zn(2+)</name>
        <dbReference type="ChEBI" id="CHEBI:29105"/>
        <label>2</label>
    </ligand>
</feature>
<evidence type="ECO:0000256" key="9">
    <source>
        <dbReference type="RuleBase" id="RU003946"/>
    </source>
</evidence>
<dbReference type="PROSITE" id="PS51257">
    <property type="entry name" value="PROKAR_LIPOPROTEIN"/>
    <property type="match status" value="1"/>
</dbReference>
<comment type="cofactor">
    <cofactor evidence="8">
        <name>Mg(2+)</name>
        <dbReference type="ChEBI" id="CHEBI:18420"/>
    </cofactor>
    <text evidence="8">Binds 1 Mg(2+) ion.</text>
</comment>
<feature type="binding site" evidence="8">
    <location>
        <position position="288"/>
    </location>
    <ligand>
        <name>Mg(2+)</name>
        <dbReference type="ChEBI" id="CHEBI:18420"/>
    </ligand>
</feature>
<dbReference type="CDD" id="cd16012">
    <property type="entry name" value="ALP"/>
    <property type="match status" value="1"/>
</dbReference>
<evidence type="ECO:0000256" key="5">
    <source>
        <dbReference type="ARBA" id="ARBA00022833"/>
    </source>
</evidence>
<accession>A0A841PZA6</accession>
<dbReference type="InterPro" id="IPR018299">
    <property type="entry name" value="Alkaline_phosphatase_AS"/>
</dbReference>
<dbReference type="SMART" id="SM00098">
    <property type="entry name" value="alkPPc"/>
    <property type="match status" value="1"/>
</dbReference>
<feature type="signal peptide" evidence="11">
    <location>
        <begin position="1"/>
        <end position="21"/>
    </location>
</feature>
<evidence type="ECO:0000256" key="4">
    <source>
        <dbReference type="ARBA" id="ARBA00022801"/>
    </source>
</evidence>
<keyword evidence="3 8" id="KW-0479">Metal-binding</keyword>
<feature type="binding site" evidence="8">
    <location>
        <position position="165"/>
    </location>
    <ligand>
        <name>Mg(2+)</name>
        <dbReference type="ChEBI" id="CHEBI:18420"/>
    </ligand>
</feature>
<dbReference type="PANTHER" id="PTHR11596">
    <property type="entry name" value="ALKALINE PHOSPHATASE"/>
    <property type="match status" value="1"/>
</dbReference>
<comment type="similarity">
    <text evidence="1 9">Belongs to the alkaline phosphatase family.</text>
</comment>
<comment type="cofactor">
    <cofactor evidence="8">
        <name>Zn(2+)</name>
        <dbReference type="ChEBI" id="CHEBI:29105"/>
    </cofactor>
    <text evidence="8">Binds 2 Zn(2+) ions.</text>
</comment>
<keyword evidence="2" id="KW-0597">Phosphoprotein</keyword>
<evidence type="ECO:0000256" key="6">
    <source>
        <dbReference type="ARBA" id="ARBA00022842"/>
    </source>
</evidence>
<keyword evidence="4 12" id="KW-0378">Hydrolase</keyword>
<feature type="chain" id="PRO_5032678331" evidence="11">
    <location>
        <begin position="22"/>
        <end position="491"/>
    </location>
</feature>
<feature type="binding site" evidence="8">
    <location>
        <position position="163"/>
    </location>
    <ligand>
        <name>Mg(2+)</name>
        <dbReference type="ChEBI" id="CHEBI:18420"/>
    </ligand>
</feature>
<feature type="binding site" evidence="8">
    <location>
        <position position="68"/>
    </location>
    <ligand>
        <name>Zn(2+)</name>
        <dbReference type="ChEBI" id="CHEBI:29105"/>
        <label>2</label>
    </ligand>
</feature>
<gene>
    <name evidence="12" type="ORF">HNR44_001920</name>
</gene>
<feature type="compositionally biased region" description="Acidic residues" evidence="10">
    <location>
        <begin position="39"/>
        <end position="54"/>
    </location>
</feature>
<dbReference type="Gene3D" id="1.10.60.40">
    <property type="match status" value="1"/>
</dbReference>
<dbReference type="Proteomes" id="UP000568839">
    <property type="component" value="Unassembled WGS sequence"/>
</dbReference>
<reference evidence="12 13" key="1">
    <citation type="submission" date="2020-08" db="EMBL/GenBank/DDBJ databases">
        <title>Genomic Encyclopedia of Type Strains, Phase IV (KMG-IV): sequencing the most valuable type-strain genomes for metagenomic binning, comparative biology and taxonomic classification.</title>
        <authorList>
            <person name="Goeker M."/>
        </authorList>
    </citation>
    <scope>NUCLEOTIDE SEQUENCE [LARGE SCALE GENOMIC DNA]</scope>
    <source>
        <strain evidence="12 13">DSM 21769</strain>
    </source>
</reference>
<evidence type="ECO:0000256" key="10">
    <source>
        <dbReference type="SAM" id="MobiDB-lite"/>
    </source>
</evidence>
<feature type="binding site" evidence="8">
    <location>
        <position position="335"/>
    </location>
    <ligand>
        <name>Zn(2+)</name>
        <dbReference type="ChEBI" id="CHEBI:29105"/>
        <label>2</label>
    </ligand>
</feature>
<dbReference type="PANTHER" id="PTHR11596:SF5">
    <property type="entry name" value="ALKALINE PHOSPHATASE"/>
    <property type="match status" value="1"/>
</dbReference>
<dbReference type="InterPro" id="IPR001952">
    <property type="entry name" value="Alkaline_phosphatase"/>
</dbReference>
<sequence length="491" mass="54150">MKNSKLLRSFTALGVTVTILAACSNGEEQTEAEKTDADVNAENETGEQENDSDSTAEQPKNVIMMIGDGLGLGQMEIARLLEYGKEGNLHMESLDHAALMRTYSADNWVTDSAAAGTAIATSTRTNNGMIGVDPDNQNAESILDIFSDEGKKVGLISNNTITDATPAAFAASVETRSGEEEIARQLYENEPDVMLGGGADNFTPERQDGDDLLQMFEEDKDYTVVTDRDELLEAESPERLLGLFHSSYMNYKTDINLYDSNEPSLNEMSEAAIDLLSENDEGFFLMIEGARIDHAAHAADFTNVWKETIEFDHTVADVLEWMEDLDDTLLVVLSDHETMGMSASEVMDKEALREVEASPEYMVQEFTFDEESGTYEEETVKDVVEKYSNVELTDEEVEKFNEYIYDEDGELRPLHQQAWEIGSFIADHYDAGVMNRDIRAYSDTGGHSGNMVPVFAEGAGADQFDGVLDITDISQIIAEISDLSSEPGTAN</sequence>
<protein>
    <submittedName>
        <fullName evidence="12">Alkaline phosphatase</fullName>
        <ecNumber evidence="12">3.1.3.1</ecNumber>
    </submittedName>
</protein>
<keyword evidence="5 8" id="KW-0862">Zinc</keyword>
<dbReference type="PROSITE" id="PS00123">
    <property type="entry name" value="ALKALINE_PHOSPHATASE"/>
    <property type="match status" value="1"/>
</dbReference>
<feature type="active site" description="Phosphoserine intermediate" evidence="7">
    <location>
        <position position="112"/>
    </location>
</feature>
<evidence type="ECO:0000256" key="2">
    <source>
        <dbReference type="ARBA" id="ARBA00022553"/>
    </source>
</evidence>
<keyword evidence="13" id="KW-1185">Reference proteome</keyword>
<dbReference type="EC" id="3.1.3.1" evidence="12"/>
<organism evidence="12 13">
    <name type="scientific">Geomicrobium halophilum</name>
    <dbReference type="NCBI Taxonomy" id="549000"/>
    <lineage>
        <taxon>Bacteria</taxon>
        <taxon>Bacillati</taxon>
        <taxon>Bacillota</taxon>
        <taxon>Bacilli</taxon>
        <taxon>Bacillales</taxon>
        <taxon>Geomicrobium</taxon>
    </lineage>
</organism>